<dbReference type="EMBL" id="JBELPY010000001">
    <property type="protein sequence ID" value="MFL9833097.1"/>
    <property type="molecule type" value="Genomic_DNA"/>
</dbReference>
<organism evidence="1 2">
    <name type="scientific">Chryseobacterium terrae</name>
    <dbReference type="NCBI Taxonomy" id="3163299"/>
    <lineage>
        <taxon>Bacteria</taxon>
        <taxon>Pseudomonadati</taxon>
        <taxon>Bacteroidota</taxon>
        <taxon>Flavobacteriia</taxon>
        <taxon>Flavobacteriales</taxon>
        <taxon>Weeksellaceae</taxon>
        <taxon>Chryseobacterium group</taxon>
        <taxon>Chryseobacterium</taxon>
    </lineage>
</organism>
<proteinExistence type="predicted"/>
<evidence type="ECO:0008006" key="3">
    <source>
        <dbReference type="Google" id="ProtNLM"/>
    </source>
</evidence>
<reference evidence="1 2" key="1">
    <citation type="submission" date="2024-06" db="EMBL/GenBank/DDBJ databases">
        <authorList>
            <person name="Kaempfer P."/>
            <person name="Viver T."/>
        </authorList>
    </citation>
    <scope>NUCLEOTIDE SEQUENCE [LARGE SCALE GENOMIC DNA]</scope>
    <source>
        <strain evidence="1 2">ST-37</strain>
    </source>
</reference>
<protein>
    <recommendedName>
        <fullName evidence="3">Lipoprotein</fullName>
    </recommendedName>
</protein>
<keyword evidence="2" id="KW-1185">Reference proteome</keyword>
<name>A0ABW8XZT2_9FLAO</name>
<comment type="caution">
    <text evidence="1">The sequence shown here is derived from an EMBL/GenBank/DDBJ whole genome shotgun (WGS) entry which is preliminary data.</text>
</comment>
<evidence type="ECO:0000313" key="2">
    <source>
        <dbReference type="Proteomes" id="UP001629058"/>
    </source>
</evidence>
<evidence type="ECO:0000313" key="1">
    <source>
        <dbReference type="EMBL" id="MFL9833097.1"/>
    </source>
</evidence>
<dbReference type="RefSeq" id="WP_408087593.1">
    <property type="nucleotide sequence ID" value="NZ_JBELPY010000001.1"/>
</dbReference>
<gene>
    <name evidence="1" type="ORF">ABS765_03530</name>
</gene>
<dbReference type="Proteomes" id="UP001629058">
    <property type="component" value="Unassembled WGS sequence"/>
</dbReference>
<sequence length="260" mass="30853">MKKYIKLSFLIAALLLLWQCKTYYLRSSITDKNPKTCNSETCINLNEYDLFVRKYYTQDLSYNKKNDSLHRTEFQFVFIKGNDVVLITTLPYKDIPNQAELYLIDKDIPNAHYFNNFYFGTISESEGIKKITFKNKENTLIWNLSQVKDTLDLLSIDVYKNKIIRNVPKTVLIENFIISNSLSHKVKYVKNPDYKTINAKCDESCENSIIFNNQRKLSYLKKYKNKDVVVKLDLIFTENLTNHYDKMRFNKGRIKYDIEK</sequence>
<accession>A0ABW8XZT2</accession>